<accession>A0A1H6FI32</accession>
<dbReference type="EMBL" id="FMSV02000556">
    <property type="protein sequence ID" value="SEH08674.1"/>
    <property type="molecule type" value="Genomic_DNA"/>
</dbReference>
<reference evidence="1 2" key="1">
    <citation type="submission" date="2016-10" db="EMBL/GenBank/DDBJ databases">
        <authorList>
            <person name="de Groot N.N."/>
        </authorList>
    </citation>
    <scope>NUCLEOTIDE SEQUENCE [LARGE SCALE GENOMIC DNA]</scope>
    <source>
        <strain evidence="1">MBHS1</strain>
    </source>
</reference>
<dbReference type="AlphaFoldDB" id="A0A1H6FI32"/>
<evidence type="ECO:0000313" key="2">
    <source>
        <dbReference type="Proteomes" id="UP000236724"/>
    </source>
</evidence>
<dbReference type="InterPro" id="IPR011009">
    <property type="entry name" value="Kinase-like_dom_sf"/>
</dbReference>
<organism evidence="1 2">
    <name type="scientific">Candidatus Venteria ishoeyi</name>
    <dbReference type="NCBI Taxonomy" id="1899563"/>
    <lineage>
        <taxon>Bacteria</taxon>
        <taxon>Pseudomonadati</taxon>
        <taxon>Pseudomonadota</taxon>
        <taxon>Gammaproteobacteria</taxon>
        <taxon>Thiotrichales</taxon>
        <taxon>Thiotrichaceae</taxon>
        <taxon>Venteria</taxon>
    </lineage>
</organism>
<dbReference type="RefSeq" id="WP_103922193.1">
    <property type="nucleotide sequence ID" value="NZ_FMSV02000556.1"/>
</dbReference>
<name>A0A1H6FI32_9GAMM</name>
<gene>
    <name evidence="1" type="ORF">MBHS_04566</name>
</gene>
<proteinExistence type="predicted"/>
<dbReference type="SUPFAM" id="SSF56112">
    <property type="entry name" value="Protein kinase-like (PK-like)"/>
    <property type="match status" value="1"/>
</dbReference>
<protein>
    <recommendedName>
        <fullName evidence="3">Protein kinase domain-containing protein</fullName>
    </recommendedName>
</protein>
<evidence type="ECO:0000313" key="1">
    <source>
        <dbReference type="EMBL" id="SEH08674.1"/>
    </source>
</evidence>
<keyword evidence="2" id="KW-1185">Reference proteome</keyword>
<dbReference type="Proteomes" id="UP000236724">
    <property type="component" value="Unassembled WGS sequence"/>
</dbReference>
<dbReference type="Gene3D" id="1.10.510.10">
    <property type="entry name" value="Transferase(Phosphotransferase) domain 1"/>
    <property type="match status" value="1"/>
</dbReference>
<sequence length="562" mass="63608">MDYQIQGGNKVTLKDRDFIAQGGEASLYAKGNQVFKIYTDPKAMIPPTKIQELACLDRSNIIRPQAVLLDQRQNPVGFSMQRIKQNVALARLFTNDYQRKQGLDTQHIIALLEQMQATIAFIHSQQCLLVDGNEMNYLVDSKSHKKVYFIDVDSWQTPSFPATAILPTIRDYHSSQFSPLTDWFAFAVISCQLFLGIHPYKGRHPDFKKHDLSGRMQNNVSIFNSEVSLPAAVRDFSLIPTPWHDWLRAVLEQGQRSAPPSAGVPAASSMRPVVRPKTVHGSNNFIITRLAEYDSPIRAVYGRNGQRVVVTADKLYLENAAHALPHPAARLIVTPQNLTPVFAWVEQQQLKLLNAHTQDMLNISLQAAQVLVEDNQLFVIYQERCTAIRFHELGGKCLAAPGASWQIMPHATQVLDGLLYQNILGQPWLLLPWKSQSCAVLAVPELRDYRIMSGRYSQGIAMLTAYRQGRYDRFCFWFNPDHSQYQLEKTENIEADSHHFICLPSGVALHLVEDGVLSLFHREQSLSKQILDPVLTTKMQLANNGSMVLFSTENVLYQLKMQ</sequence>
<evidence type="ECO:0008006" key="3">
    <source>
        <dbReference type="Google" id="ProtNLM"/>
    </source>
</evidence>
<dbReference type="OrthoDB" id="5620977at2"/>